<dbReference type="KEGG" id="ptc:phytr_10890"/>
<organism evidence="2 3">
    <name type="scientific">Candidatus Phycorickettsia trachydisci</name>
    <dbReference type="NCBI Taxonomy" id="2115978"/>
    <lineage>
        <taxon>Bacteria</taxon>
        <taxon>Pseudomonadati</taxon>
        <taxon>Pseudomonadota</taxon>
        <taxon>Alphaproteobacteria</taxon>
        <taxon>Rickettsiales</taxon>
        <taxon>Rickettsiaceae</taxon>
        <taxon>Candidatus Phycorickettsia</taxon>
    </lineage>
</organism>
<sequence>MNINTRIMNWVGDRLLESDLPFIAQATIAGAVGGAIVGAEIGILTVGAVYLCTKIFPNPNMEVEVCKDSVANFNDAGSEITDDQHLNDIAKIGEVLEDVPVQ</sequence>
<keyword evidence="3" id="KW-1185">Reference proteome</keyword>
<dbReference type="RefSeq" id="WP_158706884.1">
    <property type="nucleotide sequence ID" value="NZ_CP027845.1"/>
</dbReference>
<feature type="transmembrane region" description="Helical" evidence="1">
    <location>
        <begin position="22"/>
        <end position="51"/>
    </location>
</feature>
<evidence type="ECO:0000313" key="3">
    <source>
        <dbReference type="Proteomes" id="UP000241762"/>
    </source>
</evidence>
<keyword evidence="1" id="KW-0812">Transmembrane</keyword>
<protein>
    <submittedName>
        <fullName evidence="2">Uncharacterized protein</fullName>
    </submittedName>
</protein>
<evidence type="ECO:0000256" key="1">
    <source>
        <dbReference type="SAM" id="Phobius"/>
    </source>
</evidence>
<gene>
    <name evidence="2" type="ORF">phytr_10890</name>
</gene>
<dbReference type="EMBL" id="CP027845">
    <property type="protein sequence ID" value="AVP88016.1"/>
    <property type="molecule type" value="Genomic_DNA"/>
</dbReference>
<keyword evidence="1" id="KW-1133">Transmembrane helix</keyword>
<dbReference type="Proteomes" id="UP000241762">
    <property type="component" value="Chromosome"/>
</dbReference>
<dbReference type="AlphaFoldDB" id="A0A2P1P9U6"/>
<reference evidence="2 3" key="1">
    <citation type="submission" date="2018-03" db="EMBL/GenBank/DDBJ databases">
        <title>A gene transfer event suggests a long-term partnership between eustigmatophyte algae and a novel lineage of endosymbiotic bacteria.</title>
        <authorList>
            <person name="Yurchenko T."/>
            <person name="Sevcikova T."/>
            <person name="Pribyl P."/>
            <person name="El Karkouri K."/>
            <person name="Klimes V."/>
            <person name="Amaral R."/>
            <person name="Zbrankova V."/>
            <person name="Kim E."/>
            <person name="Raoult D."/>
            <person name="Santos L.M.A."/>
            <person name="Elias M."/>
        </authorList>
    </citation>
    <scope>NUCLEOTIDE SEQUENCE [LARGE SCALE GENOMIC DNA]</scope>
    <source>
        <strain evidence="2">CCALA 838</strain>
    </source>
</reference>
<evidence type="ECO:0000313" key="2">
    <source>
        <dbReference type="EMBL" id="AVP88016.1"/>
    </source>
</evidence>
<proteinExistence type="predicted"/>
<name>A0A2P1P9U6_9RICK</name>
<keyword evidence="1" id="KW-0472">Membrane</keyword>
<accession>A0A2P1P9U6</accession>